<dbReference type="InterPro" id="IPR036374">
    <property type="entry name" value="OxRdtase_Mopterin-bd_sf"/>
</dbReference>
<dbReference type="SUPFAM" id="SSF56524">
    <property type="entry name" value="Oxidoreductase molybdopterin-binding domain"/>
    <property type="match status" value="1"/>
</dbReference>
<dbReference type="InterPro" id="IPR014756">
    <property type="entry name" value="Ig_E-set"/>
</dbReference>
<feature type="transmembrane region" description="Helical" evidence="1">
    <location>
        <begin position="62"/>
        <end position="81"/>
    </location>
</feature>
<name>A0ABQ3Z319_9ACTN</name>
<dbReference type="PANTHER" id="PTHR19372:SF7">
    <property type="entry name" value="SULFITE OXIDASE, MITOCHONDRIAL"/>
    <property type="match status" value="1"/>
</dbReference>
<evidence type="ECO:0000256" key="1">
    <source>
        <dbReference type="SAM" id="Phobius"/>
    </source>
</evidence>
<dbReference type="SUPFAM" id="SSF81296">
    <property type="entry name" value="E set domains"/>
    <property type="match status" value="1"/>
</dbReference>
<keyword evidence="5" id="KW-1185">Reference proteome</keyword>
<dbReference type="Pfam" id="PF00174">
    <property type="entry name" value="Oxidored_molyb"/>
    <property type="match status" value="1"/>
</dbReference>
<dbReference type="EMBL" id="BOML01000043">
    <property type="protein sequence ID" value="GIE04217.1"/>
    <property type="molecule type" value="Genomic_DNA"/>
</dbReference>
<dbReference type="PANTHER" id="PTHR19372">
    <property type="entry name" value="SULFITE REDUCTASE"/>
    <property type="match status" value="1"/>
</dbReference>
<keyword evidence="1" id="KW-0812">Transmembrane</keyword>
<dbReference type="RefSeq" id="WP_203730773.1">
    <property type="nucleotide sequence ID" value="NZ_BAAATX010000016.1"/>
</dbReference>
<evidence type="ECO:0000259" key="3">
    <source>
        <dbReference type="Pfam" id="PF00174"/>
    </source>
</evidence>
<evidence type="ECO:0000313" key="4">
    <source>
        <dbReference type="EMBL" id="GIE04217.1"/>
    </source>
</evidence>
<comment type="caution">
    <text evidence="4">The sequence shown here is derived from an EMBL/GenBank/DDBJ whole genome shotgun (WGS) entry which is preliminary data.</text>
</comment>
<organism evidence="4 5">
    <name type="scientific">Paractinoplanes durhamensis</name>
    <dbReference type="NCBI Taxonomy" id="113563"/>
    <lineage>
        <taxon>Bacteria</taxon>
        <taxon>Bacillati</taxon>
        <taxon>Actinomycetota</taxon>
        <taxon>Actinomycetes</taxon>
        <taxon>Micromonosporales</taxon>
        <taxon>Micromonosporaceae</taxon>
        <taxon>Paractinoplanes</taxon>
    </lineage>
</organism>
<dbReference type="InterPro" id="IPR000572">
    <property type="entry name" value="OxRdtase_Mopterin-bd_dom"/>
</dbReference>
<keyword evidence="1" id="KW-0472">Membrane</keyword>
<dbReference type="Gene3D" id="2.60.40.650">
    <property type="match status" value="1"/>
</dbReference>
<gene>
    <name evidence="4" type="ORF">Adu01nite_55670</name>
</gene>
<proteinExistence type="predicted"/>
<feature type="transmembrane region" description="Helical" evidence="1">
    <location>
        <begin position="88"/>
        <end position="109"/>
    </location>
</feature>
<feature type="chain" id="PRO_5045750284" evidence="2">
    <location>
        <begin position="19"/>
        <end position="556"/>
    </location>
</feature>
<keyword evidence="2" id="KW-0732">Signal</keyword>
<feature type="transmembrane region" description="Helical" evidence="1">
    <location>
        <begin position="115"/>
        <end position="133"/>
    </location>
</feature>
<dbReference type="Gene3D" id="3.90.420.10">
    <property type="entry name" value="Oxidoreductase, molybdopterin-binding domain"/>
    <property type="match status" value="1"/>
</dbReference>
<feature type="signal peptide" evidence="2">
    <location>
        <begin position="1"/>
        <end position="18"/>
    </location>
</feature>
<sequence>MRGSLAGLVAAGFGVAVAELLAAATRPEASPLVAVGAAVIDATPTPIKEFAVRELGTHDKPVLLASVGLVLILLAAGTGALGRRHRWAVAAGASVLGAAGASAALSRPAAIPFDAVPSLLGATIAGVTLWWLLHRAAPATAAPSTVSADAQSVATPGMGSADVQSAATLGMASADVQSAATPGEVDSDARSGAAAAVSEEARPVGDFDRRRFLQAAALVAGGAVVAEGGAVGIRRIRGGSAARSRADIRLPAAADVGRPVPPGTGPGFVTGNGDFYRVDTALTVPRIDPDSWSLRIHGMVGNEMRLSFEDLLRRPLVERVITLNCVSNEVGGPYIGTAKWLGVPLAPLLAEAGIKAGADQIVARSAEGMTIGTPTATALDGRDTMLVVGMNGEPLPLEHGFPVRMLTPGLYGYAGACKWLTELELTTFAKFDAYWVERGWSAEGPVKTASRIDKPRPFAHPAAGPVTVAGVAWAQRRGIRAVEVSVDGGDWNRAELLPVPSIDTWVQWRYTWKATTGPHSLAVRATDATGTPQTATRATPFPNGATGLHTIAVTVA</sequence>
<evidence type="ECO:0000313" key="5">
    <source>
        <dbReference type="Proteomes" id="UP000637628"/>
    </source>
</evidence>
<evidence type="ECO:0000256" key="2">
    <source>
        <dbReference type="SAM" id="SignalP"/>
    </source>
</evidence>
<keyword evidence="1" id="KW-1133">Transmembrane helix</keyword>
<protein>
    <submittedName>
        <fullName evidence="4">Oxidoreductase</fullName>
    </submittedName>
</protein>
<feature type="domain" description="Oxidoreductase molybdopterin-binding" evidence="3">
    <location>
        <begin position="282"/>
        <end position="435"/>
    </location>
</feature>
<dbReference type="Proteomes" id="UP000637628">
    <property type="component" value="Unassembled WGS sequence"/>
</dbReference>
<reference evidence="4 5" key="1">
    <citation type="submission" date="2021-01" db="EMBL/GenBank/DDBJ databases">
        <title>Whole genome shotgun sequence of Actinoplanes durhamensis NBRC 14914.</title>
        <authorList>
            <person name="Komaki H."/>
            <person name="Tamura T."/>
        </authorList>
    </citation>
    <scope>NUCLEOTIDE SEQUENCE [LARGE SCALE GENOMIC DNA]</scope>
    <source>
        <strain evidence="4 5">NBRC 14914</strain>
    </source>
</reference>
<accession>A0ABQ3Z319</accession>